<feature type="domain" description="DUF5722" evidence="1">
    <location>
        <begin position="105"/>
        <end position="493"/>
    </location>
</feature>
<dbReference type="InterPro" id="IPR017853">
    <property type="entry name" value="GH"/>
</dbReference>
<dbReference type="EMBL" id="VVYJ01000001">
    <property type="protein sequence ID" value="KAA5481623.1"/>
    <property type="molecule type" value="Genomic_DNA"/>
</dbReference>
<evidence type="ECO:0000313" key="2">
    <source>
        <dbReference type="EMBL" id="KAA5481623.1"/>
    </source>
</evidence>
<dbReference type="AlphaFoldDB" id="A0A6H9QD20"/>
<sequence length="500" mass="56771">MSITESSVRVTGEYTGEGNFFLGEITPSMDVAELKNSPYKVKLVNSLFQIELERFVEREGFLYDRLLSKWAIFKEEAGQNLLVSHARYADEIFATQHLAPIKIVSKKGMGGIIPNQYISDFASLNISSATINVCITHFMHLTPRTGDVEYVYGGKSYYMDLGYLENSIDRTLLAATKERNMSVAAIILLEPASRCIDSQLGEILQHPDNDGGVYTMPNMTTLEGLNCYAAALDFLAQRYSDPDMRIAHWIIHNEVDGGIHWTNMGDKPIATFMDTYLRSMRMCYNIVHQYDQHSEVFISFSHGWNIAAGGGWYKVRDMLDLMNLFSKAEGDFFWSLACHSYPAQLGNPCTWDDAQATFSMDTEYVTLKNLEVLDKWVGISQNQYKGNIRRSVWLSEAGTCSPSYEDKDLQDQAAGFAYGWKKINALDGINGIQWHSWFDHLGDGVPLGLRKYSDEEYKGEAKPVWTTYQKAGTDEEDDYFKQYLERIGIKSWEGLIQDIP</sequence>
<comment type="caution">
    <text evidence="2">The sequence shown here is derived from an EMBL/GenBank/DDBJ whole genome shotgun (WGS) entry which is preliminary data.</text>
</comment>
<dbReference type="InterPro" id="IPR043780">
    <property type="entry name" value="DUF5722"/>
</dbReference>
<name>A0A6H9QD20_9BACE</name>
<organism evidence="2 3">
    <name type="scientific">Bacteroides caccae</name>
    <dbReference type="NCBI Taxonomy" id="47678"/>
    <lineage>
        <taxon>Bacteria</taxon>
        <taxon>Pseudomonadati</taxon>
        <taxon>Bacteroidota</taxon>
        <taxon>Bacteroidia</taxon>
        <taxon>Bacteroidales</taxon>
        <taxon>Bacteroidaceae</taxon>
        <taxon>Bacteroides</taxon>
    </lineage>
</organism>
<accession>A0A6H9QD20</accession>
<dbReference type="Gene3D" id="3.20.20.80">
    <property type="entry name" value="Glycosidases"/>
    <property type="match status" value="1"/>
</dbReference>
<proteinExistence type="predicted"/>
<dbReference type="SUPFAM" id="SSF51445">
    <property type="entry name" value="(Trans)glycosidases"/>
    <property type="match status" value="1"/>
</dbReference>
<reference evidence="2 3" key="1">
    <citation type="journal article" date="2019" name="Nat. Med.">
        <title>A library of human gut bacterial isolates paired with longitudinal multiomics data enables mechanistic microbiome research.</title>
        <authorList>
            <person name="Poyet M."/>
            <person name="Groussin M."/>
            <person name="Gibbons S.M."/>
            <person name="Avila-Pacheco J."/>
            <person name="Jiang X."/>
            <person name="Kearney S.M."/>
            <person name="Perrotta A.R."/>
            <person name="Berdy B."/>
            <person name="Zhao S."/>
            <person name="Lieberman T.D."/>
            <person name="Swanson P.K."/>
            <person name="Smith M."/>
            <person name="Roesemann S."/>
            <person name="Alexander J.E."/>
            <person name="Rich S.A."/>
            <person name="Livny J."/>
            <person name="Vlamakis H."/>
            <person name="Clish C."/>
            <person name="Bullock K."/>
            <person name="Deik A."/>
            <person name="Scott J."/>
            <person name="Pierce K.A."/>
            <person name="Xavier R.J."/>
            <person name="Alm E.J."/>
        </authorList>
    </citation>
    <scope>NUCLEOTIDE SEQUENCE [LARGE SCALE GENOMIC DNA]</scope>
    <source>
        <strain evidence="2 3">BIOML-A25</strain>
    </source>
</reference>
<evidence type="ECO:0000259" key="1">
    <source>
        <dbReference type="Pfam" id="PF18989"/>
    </source>
</evidence>
<dbReference type="Proteomes" id="UP000427825">
    <property type="component" value="Unassembled WGS sequence"/>
</dbReference>
<evidence type="ECO:0000313" key="3">
    <source>
        <dbReference type="Proteomes" id="UP000427825"/>
    </source>
</evidence>
<gene>
    <name evidence="2" type="ORF">F2Y39_01630</name>
</gene>
<protein>
    <recommendedName>
        <fullName evidence="1">DUF5722 domain-containing protein</fullName>
    </recommendedName>
</protein>
<dbReference type="Pfam" id="PF18989">
    <property type="entry name" value="DUF5722"/>
    <property type="match status" value="1"/>
</dbReference>